<keyword evidence="3" id="KW-1185">Reference proteome</keyword>
<feature type="region of interest" description="Disordered" evidence="1">
    <location>
        <begin position="299"/>
        <end position="322"/>
    </location>
</feature>
<protein>
    <submittedName>
        <fullName evidence="2">Uncharacterized protein</fullName>
    </submittedName>
</protein>
<feature type="region of interest" description="Disordered" evidence="1">
    <location>
        <begin position="389"/>
        <end position="410"/>
    </location>
</feature>
<evidence type="ECO:0000256" key="1">
    <source>
        <dbReference type="SAM" id="MobiDB-lite"/>
    </source>
</evidence>
<dbReference type="Proteomes" id="UP001175353">
    <property type="component" value="Unassembled WGS sequence"/>
</dbReference>
<feature type="compositionally biased region" description="Basic and acidic residues" evidence="1">
    <location>
        <begin position="308"/>
        <end position="322"/>
    </location>
</feature>
<name>A0AAN6H4U1_9PEZI</name>
<dbReference type="Pfam" id="PF12520">
    <property type="entry name" value="DUF3723"/>
    <property type="match status" value="2"/>
</dbReference>
<evidence type="ECO:0000313" key="3">
    <source>
        <dbReference type="Proteomes" id="UP001175353"/>
    </source>
</evidence>
<comment type="caution">
    <text evidence="2">The sequence shown here is derived from an EMBL/GenBank/DDBJ whole genome shotgun (WGS) entry which is preliminary data.</text>
</comment>
<dbReference type="EMBL" id="JAUJLE010000455">
    <property type="protein sequence ID" value="KAK0955865.1"/>
    <property type="molecule type" value="Genomic_DNA"/>
</dbReference>
<proteinExistence type="predicted"/>
<sequence length="625" mass="70171">EILKYLGSLLRVWTYILDGHPGTCVTPQTVSTLQLRAPSQSHSDERMIVAAMEQTLEDANGRAHFQLFPGIAPVHREAVIRRIRTCDRIVSFHTFFEDMVYIEVCHHSMRCLLSSRMAYRRSFESGFREIFYGSEETFWARYLQLWLYAMRHFPELSDLVASSPRKNDGSPRPVRSGFSEGRRGAFITFATDLGFKCSTGKGHKMPGEILPDVPCALRPPLISTDLVDTPIRARCNRPFERSFYVDRKYLFAEHVFAAAAERLEYTTTFAMAKDLILSLWGPQVSSILHTVHLRRHLSRSSAPASTNIDHRSHPELDTRTDRVSEQVNTGGTDVGGTSTGTPPYAAIYPPINRDSPVERLYSLLVRNEQTVPEPAAEADMTTTLANVQPPELDRNRKRAERTTNDTSTDAPITRAGQVAQAKMALALQPNNWCVVDEQGSCHVGHDNTTLGATLRGIVGPDRTLHVHQESQLRVIMPKAALIEARRPGAIFIVTKKEAAGQSKRLAEQGSARRLQPWKKIQVDLPTGNGRDCTVGIEATGDRGRKLIIQNRWQAEIGAVELHSVGAVEASSSEKSYHLHRYVGSRVKIEIHGLTFECDGVEWRKLISSHEEEMAEWRVDETFEDL</sequence>
<gene>
    <name evidence="2" type="ORF">LTR91_022662</name>
</gene>
<organism evidence="2 3">
    <name type="scientific">Friedmanniomyces endolithicus</name>
    <dbReference type="NCBI Taxonomy" id="329885"/>
    <lineage>
        <taxon>Eukaryota</taxon>
        <taxon>Fungi</taxon>
        <taxon>Dikarya</taxon>
        <taxon>Ascomycota</taxon>
        <taxon>Pezizomycotina</taxon>
        <taxon>Dothideomycetes</taxon>
        <taxon>Dothideomycetidae</taxon>
        <taxon>Mycosphaerellales</taxon>
        <taxon>Teratosphaeriaceae</taxon>
        <taxon>Friedmanniomyces</taxon>
    </lineage>
</organism>
<evidence type="ECO:0000313" key="2">
    <source>
        <dbReference type="EMBL" id="KAK0955865.1"/>
    </source>
</evidence>
<reference evidence="2" key="1">
    <citation type="submission" date="2023-06" db="EMBL/GenBank/DDBJ databases">
        <title>Black Yeasts Isolated from many extreme environments.</title>
        <authorList>
            <person name="Coleine C."/>
            <person name="Stajich J.E."/>
            <person name="Selbmann L."/>
        </authorList>
    </citation>
    <scope>NUCLEOTIDE SEQUENCE</scope>
    <source>
        <strain evidence="2">CCFEE 5200</strain>
    </source>
</reference>
<dbReference type="InterPro" id="IPR022198">
    <property type="entry name" value="DUF3723"/>
</dbReference>
<dbReference type="AlphaFoldDB" id="A0AAN6H4U1"/>
<feature type="non-terminal residue" evidence="2">
    <location>
        <position position="1"/>
    </location>
</feature>
<accession>A0AAN6H4U1</accession>